<comment type="caution">
    <text evidence="2">The sequence shown here is derived from an EMBL/GenBank/DDBJ whole genome shotgun (WGS) entry which is preliminary data.</text>
</comment>
<keyword evidence="3" id="KW-1185">Reference proteome</keyword>
<evidence type="ECO:0008006" key="4">
    <source>
        <dbReference type="Google" id="ProtNLM"/>
    </source>
</evidence>
<evidence type="ECO:0000313" key="2">
    <source>
        <dbReference type="EMBL" id="TFB56347.1"/>
    </source>
</evidence>
<dbReference type="EMBL" id="SOEZ01000007">
    <property type="protein sequence ID" value="TFB56347.1"/>
    <property type="molecule type" value="Genomic_DNA"/>
</dbReference>
<dbReference type="RefSeq" id="WP_134486984.1">
    <property type="nucleotide sequence ID" value="NZ_SOEZ01000007.1"/>
</dbReference>
<evidence type="ECO:0000256" key="1">
    <source>
        <dbReference type="SAM" id="MobiDB-lite"/>
    </source>
</evidence>
<sequence length="807" mass="90472">MRAARDPLRRVIGDVDPGQFGDPVRELSLFAECATPSDLRAILRSEVENETTAIAELVADADAFDVIELMRMREFAPVPDPRVVVPDGTALPVEIVAAVMLSRPSRKPDPRPRDETRPHEHITEIHDRAQRLGRLALYRLQFEARMSGHPLARLAAEYQGAVLNIRNLQYDEVRREQDERLFDNQLVAPLMRQFLGYDYPELMKVRSAVTKLAGGRMTQLRDDSGDILMRYRDVHPSKVPREDRERFMELMIPFIFLPGDRAVTRHEDVAAVAGITVETADAVLSSYSQRFDATISAGARVFELLTSTNPYLATPLVSDDDGNYLSTVNDVGLDSLRRVFEKALPPNSLEMRKYDKRNRQIVSERLAIEHLEAILGEPVAHSGFTYYAATTPTGTSELGPQCTNLTEVGKEVEGDGLFLIDDVAIIVEVKAKSIAPQARRGDVKRLQTDLKATLGDGCDQAKRLEQLISSNQGVWLGNRSWLDLSHIREIRCIVAVLDDIGPLGTALDDLKMAGIVSETDPPWVASLHDLATIAQVSDRAGEFLLYLRRRTSSDVTTHYRAVDELDLYMLFLEGGLYVEPDPELVRELNPTAPPAKQRDRRRHAQDAVGTMVTDHCHDLNVWMGRDAIPIGEHHPEKPSFNIEPNLIPLLEEIATRKEPGWLRLTTDLLGLSGDTQRKVLNAIRECARRTRQDGDRHECVLSFAGLWGHPALFLATCPPGTHGTAASHLLRYMSAKRYQLRSDRAYGLLFAQDGQLQRTHYINSPISDDPALDMVVDELRLEPVGEQSRPIPPSARRTTKRLRGKSR</sequence>
<feature type="compositionally biased region" description="Basic residues" evidence="1">
    <location>
        <begin position="797"/>
        <end position="807"/>
    </location>
</feature>
<reference evidence="2 3" key="1">
    <citation type="submission" date="2019-03" db="EMBL/GenBank/DDBJ databases">
        <title>Genomics of glacier-inhabiting Cryobacterium strains.</title>
        <authorList>
            <person name="Liu Q."/>
            <person name="Xin Y.-H."/>
        </authorList>
    </citation>
    <scope>NUCLEOTIDE SEQUENCE [LARGE SCALE GENOMIC DNA]</scope>
    <source>
        <strain evidence="2 3">Sr47</strain>
    </source>
</reference>
<dbReference type="Proteomes" id="UP000297866">
    <property type="component" value="Unassembled WGS sequence"/>
</dbReference>
<dbReference type="AlphaFoldDB" id="A0A4R8UIU4"/>
<name>A0A4R8UIU4_9MICO</name>
<accession>A0A4R8UIU4</accession>
<dbReference type="OrthoDB" id="5177790at2"/>
<organism evidence="2 3">
    <name type="scientific">Cryobacterium tagatosivorans</name>
    <dbReference type="NCBI Taxonomy" id="1259199"/>
    <lineage>
        <taxon>Bacteria</taxon>
        <taxon>Bacillati</taxon>
        <taxon>Actinomycetota</taxon>
        <taxon>Actinomycetes</taxon>
        <taxon>Micrococcales</taxon>
        <taxon>Microbacteriaceae</taxon>
        <taxon>Cryobacterium</taxon>
    </lineage>
</organism>
<gene>
    <name evidence="2" type="ORF">E3O23_01005</name>
</gene>
<feature type="region of interest" description="Disordered" evidence="1">
    <location>
        <begin position="783"/>
        <end position="807"/>
    </location>
</feature>
<protein>
    <recommendedName>
        <fullName evidence="4">Preprotein translocase subunit SecA</fullName>
    </recommendedName>
</protein>
<proteinExistence type="predicted"/>
<evidence type="ECO:0000313" key="3">
    <source>
        <dbReference type="Proteomes" id="UP000297866"/>
    </source>
</evidence>